<evidence type="ECO:0000313" key="2">
    <source>
        <dbReference type="EMBL" id="CAB4609132.1"/>
    </source>
</evidence>
<proteinExistence type="predicted"/>
<accession>A0A6J6H5Z7</accession>
<dbReference type="InterPro" id="IPR000182">
    <property type="entry name" value="GNAT_dom"/>
</dbReference>
<dbReference type="InterPro" id="IPR051531">
    <property type="entry name" value="N-acetyltransferase"/>
</dbReference>
<feature type="domain" description="N-acetyltransferase" evidence="1">
    <location>
        <begin position="12"/>
        <end position="172"/>
    </location>
</feature>
<dbReference type="GO" id="GO:0016747">
    <property type="term" value="F:acyltransferase activity, transferring groups other than amino-acyl groups"/>
    <property type="evidence" value="ECO:0007669"/>
    <property type="project" value="InterPro"/>
</dbReference>
<dbReference type="Gene3D" id="3.40.630.30">
    <property type="match status" value="1"/>
</dbReference>
<dbReference type="Pfam" id="PF13302">
    <property type="entry name" value="Acetyltransf_3"/>
    <property type="match status" value="1"/>
</dbReference>
<protein>
    <submittedName>
        <fullName evidence="2">Unannotated protein</fullName>
    </submittedName>
</protein>
<reference evidence="2" key="1">
    <citation type="submission" date="2020-05" db="EMBL/GenBank/DDBJ databases">
        <authorList>
            <person name="Chiriac C."/>
            <person name="Salcher M."/>
            <person name="Ghai R."/>
            <person name="Kavagutti S V."/>
        </authorList>
    </citation>
    <scope>NUCLEOTIDE SEQUENCE</scope>
</reference>
<dbReference type="EMBL" id="CAEZUX010000017">
    <property type="protein sequence ID" value="CAB4609132.1"/>
    <property type="molecule type" value="Genomic_DNA"/>
</dbReference>
<gene>
    <name evidence="2" type="ORF">UFOPK1874_00303</name>
</gene>
<organism evidence="2">
    <name type="scientific">freshwater metagenome</name>
    <dbReference type="NCBI Taxonomy" id="449393"/>
    <lineage>
        <taxon>unclassified sequences</taxon>
        <taxon>metagenomes</taxon>
        <taxon>ecological metagenomes</taxon>
    </lineage>
</organism>
<sequence length="180" mass="20529">MVMTDRLITERLVLRRWNDEDRAPFAELNADPEVMRYFPNVMTRQESDASVDRIEQGFEKNGFGLWAVEVDGRFAGFTGLNRTTFETPMGPHVEIGWRFATWAWGKGYATEAARCVLGVAFADPGLTEVFSFTTETNLPSEKVMQRIGMTRRADLDFDHPNTPGWWGVKHIVYRAQSTST</sequence>
<dbReference type="SUPFAM" id="SSF55729">
    <property type="entry name" value="Acyl-CoA N-acyltransferases (Nat)"/>
    <property type="match status" value="1"/>
</dbReference>
<dbReference type="PROSITE" id="PS51186">
    <property type="entry name" value="GNAT"/>
    <property type="match status" value="1"/>
</dbReference>
<dbReference type="AlphaFoldDB" id="A0A6J6H5Z7"/>
<evidence type="ECO:0000259" key="1">
    <source>
        <dbReference type="PROSITE" id="PS51186"/>
    </source>
</evidence>
<name>A0A6J6H5Z7_9ZZZZ</name>
<dbReference type="PANTHER" id="PTHR43792">
    <property type="entry name" value="GNAT FAMILY, PUTATIVE (AFU_ORTHOLOGUE AFUA_3G00765)-RELATED-RELATED"/>
    <property type="match status" value="1"/>
</dbReference>
<dbReference type="InterPro" id="IPR016181">
    <property type="entry name" value="Acyl_CoA_acyltransferase"/>
</dbReference>
<dbReference type="PANTHER" id="PTHR43792:SF1">
    <property type="entry name" value="N-ACETYLTRANSFERASE DOMAIN-CONTAINING PROTEIN"/>
    <property type="match status" value="1"/>
</dbReference>